<evidence type="ECO:0000256" key="1">
    <source>
        <dbReference type="SAM" id="Phobius"/>
    </source>
</evidence>
<dbReference type="EMBL" id="MFQN01000028">
    <property type="protein sequence ID" value="OGH74112.1"/>
    <property type="molecule type" value="Genomic_DNA"/>
</dbReference>
<evidence type="ECO:0000313" key="3">
    <source>
        <dbReference type="Proteomes" id="UP000178347"/>
    </source>
</evidence>
<feature type="transmembrane region" description="Helical" evidence="1">
    <location>
        <begin position="27"/>
        <end position="50"/>
    </location>
</feature>
<gene>
    <name evidence="2" type="ORF">A3G00_05070</name>
</gene>
<organism evidence="2 3">
    <name type="scientific">Candidatus Magasanikbacteria bacterium RIFCSPLOWO2_12_FULL_43_12</name>
    <dbReference type="NCBI Taxonomy" id="1798692"/>
    <lineage>
        <taxon>Bacteria</taxon>
        <taxon>Candidatus Magasanikiibacteriota</taxon>
    </lineage>
</organism>
<feature type="transmembrane region" description="Helical" evidence="1">
    <location>
        <begin position="70"/>
        <end position="88"/>
    </location>
</feature>
<feature type="transmembrane region" description="Helical" evidence="1">
    <location>
        <begin position="94"/>
        <end position="113"/>
    </location>
</feature>
<evidence type="ECO:0000313" key="2">
    <source>
        <dbReference type="EMBL" id="OGH74112.1"/>
    </source>
</evidence>
<dbReference type="Proteomes" id="UP000178347">
    <property type="component" value="Unassembled WGS sequence"/>
</dbReference>
<keyword evidence="1" id="KW-1133">Transmembrane helix</keyword>
<dbReference type="STRING" id="1798692.A3G00_05070"/>
<dbReference type="AlphaFoldDB" id="A0A1F6MR49"/>
<reference evidence="2 3" key="1">
    <citation type="journal article" date="2016" name="Nat. Commun.">
        <title>Thousands of microbial genomes shed light on interconnected biogeochemical processes in an aquifer system.</title>
        <authorList>
            <person name="Anantharaman K."/>
            <person name="Brown C.T."/>
            <person name="Hug L.A."/>
            <person name="Sharon I."/>
            <person name="Castelle C.J."/>
            <person name="Probst A.J."/>
            <person name="Thomas B.C."/>
            <person name="Singh A."/>
            <person name="Wilkins M.J."/>
            <person name="Karaoz U."/>
            <person name="Brodie E.L."/>
            <person name="Williams K.H."/>
            <person name="Hubbard S.S."/>
            <person name="Banfield J.F."/>
        </authorList>
    </citation>
    <scope>NUCLEOTIDE SEQUENCE [LARGE SCALE GENOMIC DNA]</scope>
</reference>
<proteinExistence type="predicted"/>
<protein>
    <submittedName>
        <fullName evidence="2">Uncharacterized protein</fullName>
    </submittedName>
</protein>
<name>A0A1F6MR49_9BACT</name>
<keyword evidence="1" id="KW-0812">Transmembrane</keyword>
<sequence length="123" mass="14594">MLIATVLCWTAWWIVITNIDPFQDTGVGFGFFYSSLFFAFFGTISLLAFLARHLLNRDYLSMYRQVHKSFRDSLIISTALTLLLYLQGKQYLNWWNTLMFFAIIFLILSFFWSNKDSKQNFIQ</sequence>
<keyword evidence="1" id="KW-0472">Membrane</keyword>
<accession>A0A1F6MR49</accession>
<comment type="caution">
    <text evidence="2">The sequence shown here is derived from an EMBL/GenBank/DDBJ whole genome shotgun (WGS) entry which is preliminary data.</text>
</comment>